<protein>
    <submittedName>
        <fullName evidence="1">Uncharacterized protein</fullName>
    </submittedName>
</protein>
<dbReference type="AlphaFoldDB" id="A0A1Y5TGM5"/>
<organism evidence="1 2">
    <name type="scientific">Pseudooctadecabacter jejudonensis</name>
    <dbReference type="NCBI Taxonomy" id="1391910"/>
    <lineage>
        <taxon>Bacteria</taxon>
        <taxon>Pseudomonadati</taxon>
        <taxon>Pseudomonadota</taxon>
        <taxon>Alphaproteobacteria</taxon>
        <taxon>Rhodobacterales</taxon>
        <taxon>Paracoccaceae</taxon>
        <taxon>Pseudooctadecabacter</taxon>
    </lineage>
</organism>
<sequence>MNVFRTVSEGLANSDGITAFGSPKDSAKAIPATAGQVNPKHANIRAIFKTVHKRICNIQHAGKVNTVRMG</sequence>
<dbReference type="Proteomes" id="UP000193623">
    <property type="component" value="Unassembled WGS sequence"/>
</dbReference>
<name>A0A1Y5TGM5_9RHOB</name>
<dbReference type="EMBL" id="FWFT01000007">
    <property type="protein sequence ID" value="SLN61542.1"/>
    <property type="molecule type" value="Genomic_DNA"/>
</dbReference>
<keyword evidence="2" id="KW-1185">Reference proteome</keyword>
<evidence type="ECO:0000313" key="2">
    <source>
        <dbReference type="Proteomes" id="UP000193623"/>
    </source>
</evidence>
<evidence type="ECO:0000313" key="1">
    <source>
        <dbReference type="EMBL" id="SLN61542.1"/>
    </source>
</evidence>
<reference evidence="1 2" key="1">
    <citation type="submission" date="2017-03" db="EMBL/GenBank/DDBJ databases">
        <authorList>
            <person name="Afonso C.L."/>
            <person name="Miller P.J."/>
            <person name="Scott M.A."/>
            <person name="Spackman E."/>
            <person name="Goraichik I."/>
            <person name="Dimitrov K.M."/>
            <person name="Suarez D.L."/>
            <person name="Swayne D.E."/>
        </authorList>
    </citation>
    <scope>NUCLEOTIDE SEQUENCE [LARGE SCALE GENOMIC DNA]</scope>
    <source>
        <strain evidence="1 2">CECT 8397</strain>
    </source>
</reference>
<gene>
    <name evidence="1" type="ORF">PSJ8397_03254</name>
</gene>
<proteinExistence type="predicted"/>
<accession>A0A1Y5TGM5</accession>